<dbReference type="InterPro" id="IPR011990">
    <property type="entry name" value="TPR-like_helical_dom_sf"/>
</dbReference>
<accession>A0A835LU35</accession>
<dbReference type="OrthoDB" id="185373at2759"/>
<organism evidence="1 2">
    <name type="scientific">Coptis chinensis</name>
    <dbReference type="NCBI Taxonomy" id="261450"/>
    <lineage>
        <taxon>Eukaryota</taxon>
        <taxon>Viridiplantae</taxon>
        <taxon>Streptophyta</taxon>
        <taxon>Embryophyta</taxon>
        <taxon>Tracheophyta</taxon>
        <taxon>Spermatophyta</taxon>
        <taxon>Magnoliopsida</taxon>
        <taxon>Ranunculales</taxon>
        <taxon>Ranunculaceae</taxon>
        <taxon>Coptidoideae</taxon>
        <taxon>Coptis</taxon>
    </lineage>
</organism>
<dbReference type="EMBL" id="JADFTS010000005">
    <property type="protein sequence ID" value="KAF9604942.1"/>
    <property type="molecule type" value="Genomic_DNA"/>
</dbReference>
<gene>
    <name evidence="1" type="ORF">IFM89_011309</name>
</gene>
<dbReference type="Pfam" id="PF20431">
    <property type="entry name" value="E_motif"/>
    <property type="match status" value="1"/>
</dbReference>
<evidence type="ECO:0008006" key="3">
    <source>
        <dbReference type="Google" id="ProtNLM"/>
    </source>
</evidence>
<dbReference type="PANTHER" id="PTHR47926">
    <property type="entry name" value="PENTATRICOPEPTIDE REPEAT-CONTAINING PROTEIN"/>
    <property type="match status" value="1"/>
</dbReference>
<dbReference type="GO" id="GO:0003723">
    <property type="term" value="F:RNA binding"/>
    <property type="evidence" value="ECO:0007669"/>
    <property type="project" value="InterPro"/>
</dbReference>
<evidence type="ECO:0000313" key="1">
    <source>
        <dbReference type="EMBL" id="KAF9604942.1"/>
    </source>
</evidence>
<keyword evidence="2" id="KW-1185">Reference proteome</keyword>
<name>A0A835LU35_9MAGN</name>
<sequence>MAQKGRGIFQSMMDGEYGFRPNTKHYTRAWLIDILARAECLDEAVKLIETVPFQPSKTMWGAHLAGCKAHGNLELSEYATWKLVELDPGNGYVMLFNLYVEMGRWNEVEKVRRLMKYRGLEKDAGRRLVVP</sequence>
<evidence type="ECO:0000313" key="2">
    <source>
        <dbReference type="Proteomes" id="UP000631114"/>
    </source>
</evidence>
<dbReference type="Proteomes" id="UP000631114">
    <property type="component" value="Unassembled WGS sequence"/>
</dbReference>
<dbReference type="GO" id="GO:0009451">
    <property type="term" value="P:RNA modification"/>
    <property type="evidence" value="ECO:0007669"/>
    <property type="project" value="InterPro"/>
</dbReference>
<dbReference type="InterPro" id="IPR046960">
    <property type="entry name" value="PPR_At4g14850-like_plant"/>
</dbReference>
<dbReference type="InterPro" id="IPR046848">
    <property type="entry name" value="E_motif"/>
</dbReference>
<dbReference type="PANTHER" id="PTHR47926:SF490">
    <property type="entry name" value="REPEAT-LIKE SUPERFAMILY PROTEIN, PUTATIVE-RELATED"/>
    <property type="match status" value="1"/>
</dbReference>
<dbReference type="AlphaFoldDB" id="A0A835LU35"/>
<dbReference type="Gene3D" id="1.25.40.10">
    <property type="entry name" value="Tetratricopeptide repeat domain"/>
    <property type="match status" value="1"/>
</dbReference>
<proteinExistence type="predicted"/>
<reference evidence="1 2" key="1">
    <citation type="submission" date="2020-10" db="EMBL/GenBank/DDBJ databases">
        <title>The Coptis chinensis genome and diversification of protoberbering-type alkaloids.</title>
        <authorList>
            <person name="Wang B."/>
            <person name="Shu S."/>
            <person name="Song C."/>
            <person name="Liu Y."/>
        </authorList>
    </citation>
    <scope>NUCLEOTIDE SEQUENCE [LARGE SCALE GENOMIC DNA]</scope>
    <source>
        <strain evidence="1">HL-2020</strain>
        <tissue evidence="1">Leaf</tissue>
    </source>
</reference>
<protein>
    <recommendedName>
        <fullName evidence="3">Pentatricopeptide repeat-containing protein</fullName>
    </recommendedName>
</protein>
<comment type="caution">
    <text evidence="1">The sequence shown here is derived from an EMBL/GenBank/DDBJ whole genome shotgun (WGS) entry which is preliminary data.</text>
</comment>